<evidence type="ECO:0000256" key="1">
    <source>
        <dbReference type="SAM" id="MobiDB-lite"/>
    </source>
</evidence>
<keyword evidence="4" id="KW-1185">Reference proteome</keyword>
<feature type="signal peptide" evidence="2">
    <location>
        <begin position="1"/>
        <end position="21"/>
    </location>
</feature>
<gene>
    <name evidence="3" type="ORF">PLEPLA_LOCUS40348</name>
</gene>
<feature type="region of interest" description="Disordered" evidence="1">
    <location>
        <begin position="38"/>
        <end position="66"/>
    </location>
</feature>
<organism evidence="3 4">
    <name type="scientific">Pleuronectes platessa</name>
    <name type="common">European plaice</name>
    <dbReference type="NCBI Taxonomy" id="8262"/>
    <lineage>
        <taxon>Eukaryota</taxon>
        <taxon>Metazoa</taxon>
        <taxon>Chordata</taxon>
        <taxon>Craniata</taxon>
        <taxon>Vertebrata</taxon>
        <taxon>Euteleostomi</taxon>
        <taxon>Actinopterygii</taxon>
        <taxon>Neopterygii</taxon>
        <taxon>Teleostei</taxon>
        <taxon>Neoteleostei</taxon>
        <taxon>Acanthomorphata</taxon>
        <taxon>Carangaria</taxon>
        <taxon>Pleuronectiformes</taxon>
        <taxon>Pleuronectoidei</taxon>
        <taxon>Pleuronectidae</taxon>
        <taxon>Pleuronectes</taxon>
    </lineage>
</organism>
<comment type="caution">
    <text evidence="3">The sequence shown here is derived from an EMBL/GenBank/DDBJ whole genome shotgun (WGS) entry which is preliminary data.</text>
</comment>
<name>A0A9N7VKE8_PLEPL</name>
<evidence type="ECO:0000313" key="4">
    <source>
        <dbReference type="Proteomes" id="UP001153269"/>
    </source>
</evidence>
<evidence type="ECO:0000313" key="3">
    <source>
        <dbReference type="EMBL" id="CAB1452598.1"/>
    </source>
</evidence>
<dbReference type="EMBL" id="CADEAL010004136">
    <property type="protein sequence ID" value="CAB1452598.1"/>
    <property type="molecule type" value="Genomic_DNA"/>
</dbReference>
<keyword evidence="2" id="KW-0732">Signal</keyword>
<accession>A0A9N7VKE8</accession>
<feature type="compositionally biased region" description="Low complexity" evidence="1">
    <location>
        <begin position="51"/>
        <end position="63"/>
    </location>
</feature>
<evidence type="ECO:0000256" key="2">
    <source>
        <dbReference type="SAM" id="SignalP"/>
    </source>
</evidence>
<sequence>MLVHGAHLMCLLPGLTPASSAAQLLKVIGQQQRQCYYTPEASGPEPERRGPSSLSLSVNNSPSQRPAPCYSWPFLTSFKASKLIREPKQNLGNSVRSSESLGEARVLDASLLGYG</sequence>
<dbReference type="Proteomes" id="UP001153269">
    <property type="component" value="Unassembled WGS sequence"/>
</dbReference>
<reference evidence="3" key="1">
    <citation type="submission" date="2020-03" db="EMBL/GenBank/DDBJ databases">
        <authorList>
            <person name="Weist P."/>
        </authorList>
    </citation>
    <scope>NUCLEOTIDE SEQUENCE</scope>
</reference>
<protein>
    <submittedName>
        <fullName evidence="3">Uncharacterized protein</fullName>
    </submittedName>
</protein>
<proteinExistence type="predicted"/>
<feature type="chain" id="PRO_5040217293" evidence="2">
    <location>
        <begin position="22"/>
        <end position="115"/>
    </location>
</feature>
<dbReference type="AlphaFoldDB" id="A0A9N7VKE8"/>